<evidence type="ECO:0000256" key="10">
    <source>
        <dbReference type="RuleBase" id="RU363039"/>
    </source>
</evidence>
<dbReference type="HAMAP" id="MF_00049_B">
    <property type="entry name" value="Leu_tRNA_synth_B"/>
    <property type="match status" value="1"/>
</dbReference>
<dbReference type="InterPro" id="IPR014729">
    <property type="entry name" value="Rossmann-like_a/b/a_fold"/>
</dbReference>
<keyword evidence="2 9" id="KW-0963">Cytoplasm</keyword>
<comment type="caution">
    <text evidence="9">Lacks conserved residue(s) required for the propagation of feature annotation.</text>
</comment>
<evidence type="ECO:0000256" key="6">
    <source>
        <dbReference type="ARBA" id="ARBA00022917"/>
    </source>
</evidence>
<keyword evidence="5 9" id="KW-0067">ATP-binding</keyword>
<keyword evidence="7 9" id="KW-0030">Aminoacyl-tRNA synthetase</keyword>
<dbReference type="PANTHER" id="PTHR43740:SF2">
    <property type="entry name" value="LEUCINE--TRNA LIGASE, MITOCHONDRIAL"/>
    <property type="match status" value="1"/>
</dbReference>
<evidence type="ECO:0000313" key="15">
    <source>
        <dbReference type="Proteomes" id="UP000287394"/>
    </source>
</evidence>
<dbReference type="FunFam" id="3.40.50.620:FF:000056">
    <property type="entry name" value="Leucine--tRNA ligase"/>
    <property type="match status" value="1"/>
</dbReference>
<comment type="subcellular location">
    <subcellularLocation>
        <location evidence="9">Cytoplasm</location>
    </subcellularLocation>
</comment>
<dbReference type="PRINTS" id="PR00985">
    <property type="entry name" value="TRNASYNTHLEU"/>
</dbReference>
<dbReference type="Gene3D" id="3.40.50.620">
    <property type="entry name" value="HUPs"/>
    <property type="match status" value="2"/>
</dbReference>
<evidence type="ECO:0000256" key="2">
    <source>
        <dbReference type="ARBA" id="ARBA00022490"/>
    </source>
</evidence>
<evidence type="ECO:0000256" key="4">
    <source>
        <dbReference type="ARBA" id="ARBA00022741"/>
    </source>
</evidence>
<protein>
    <recommendedName>
        <fullName evidence="9">Leucine--tRNA ligase</fullName>
        <ecNumber evidence="9">6.1.1.4</ecNumber>
    </recommendedName>
    <alternativeName>
        <fullName evidence="9">Leucyl-tRNA synthetase</fullName>
        <shortName evidence="9">LeuRS</shortName>
    </alternativeName>
</protein>
<keyword evidence="4 9" id="KW-0547">Nucleotide-binding</keyword>
<evidence type="ECO:0000313" key="14">
    <source>
        <dbReference type="EMBL" id="BDI30832.1"/>
    </source>
</evidence>
<dbReference type="GO" id="GO:0002161">
    <property type="term" value="F:aminoacyl-tRNA deacylase activity"/>
    <property type="evidence" value="ECO:0007669"/>
    <property type="project" value="InterPro"/>
</dbReference>
<feature type="domain" description="Methionyl/Valyl/Leucyl/Isoleucyl-tRNA synthetase anticodon-binding" evidence="11">
    <location>
        <begin position="709"/>
        <end position="833"/>
    </location>
</feature>
<dbReference type="InterPro" id="IPR025709">
    <property type="entry name" value="Leu_tRNA-synth_edit"/>
</dbReference>
<dbReference type="Proteomes" id="UP000287394">
    <property type="component" value="Chromosome"/>
</dbReference>
<name>A0A402CT77_9BACT</name>
<dbReference type="PANTHER" id="PTHR43740">
    <property type="entry name" value="LEUCYL-TRNA SYNTHETASE"/>
    <property type="match status" value="1"/>
</dbReference>
<proteinExistence type="inferred from homology"/>
<dbReference type="KEGG" id="ccot:CCAX7_28830"/>
<comment type="similarity">
    <text evidence="1 9 10">Belongs to the class-I aminoacyl-tRNA synthetase family.</text>
</comment>
<dbReference type="NCBIfam" id="TIGR00396">
    <property type="entry name" value="leuS_bact"/>
    <property type="match status" value="1"/>
</dbReference>
<keyword evidence="6 9" id="KW-0648">Protein biosynthesis</keyword>
<evidence type="ECO:0000259" key="11">
    <source>
        <dbReference type="Pfam" id="PF08264"/>
    </source>
</evidence>
<dbReference type="SUPFAM" id="SSF50677">
    <property type="entry name" value="ValRS/IleRS/LeuRS editing domain"/>
    <property type="match status" value="1"/>
</dbReference>
<dbReference type="Pfam" id="PF09334">
    <property type="entry name" value="tRNA-synt_1g"/>
    <property type="match status" value="1"/>
</dbReference>
<dbReference type="OrthoDB" id="9810365at2"/>
<dbReference type="FunCoup" id="A0A402CT77">
    <property type="interactions" value="569"/>
</dbReference>
<feature type="binding site" evidence="9">
    <location>
        <position position="630"/>
    </location>
    <ligand>
        <name>ATP</name>
        <dbReference type="ChEBI" id="CHEBI:30616"/>
    </ligand>
</feature>
<dbReference type="InterPro" id="IPR009008">
    <property type="entry name" value="Val/Leu/Ile-tRNA-synth_edit"/>
</dbReference>
<evidence type="ECO:0000259" key="12">
    <source>
        <dbReference type="Pfam" id="PF09334"/>
    </source>
</evidence>
<dbReference type="GO" id="GO:0005524">
    <property type="term" value="F:ATP binding"/>
    <property type="evidence" value="ECO:0007669"/>
    <property type="project" value="UniProtKB-UniRule"/>
</dbReference>
<keyword evidence="15" id="KW-1185">Reference proteome</keyword>
<evidence type="ECO:0000256" key="3">
    <source>
        <dbReference type="ARBA" id="ARBA00022598"/>
    </source>
</evidence>
<dbReference type="Pfam" id="PF13603">
    <property type="entry name" value="tRNA-synt_1_2"/>
    <property type="match status" value="1"/>
</dbReference>
<dbReference type="InterPro" id="IPR009080">
    <property type="entry name" value="tRNAsynth_Ia_anticodon-bd"/>
</dbReference>
<keyword evidence="3 9" id="KW-0436">Ligase</keyword>
<evidence type="ECO:0000259" key="13">
    <source>
        <dbReference type="Pfam" id="PF13603"/>
    </source>
</evidence>
<dbReference type="AlphaFoldDB" id="A0A402CT77"/>
<evidence type="ECO:0000256" key="5">
    <source>
        <dbReference type="ARBA" id="ARBA00022840"/>
    </source>
</evidence>
<evidence type="ECO:0000256" key="8">
    <source>
        <dbReference type="ARBA" id="ARBA00047469"/>
    </source>
</evidence>
<evidence type="ECO:0000256" key="1">
    <source>
        <dbReference type="ARBA" id="ARBA00005594"/>
    </source>
</evidence>
<dbReference type="Pfam" id="PF08264">
    <property type="entry name" value="Anticodon_1"/>
    <property type="match status" value="1"/>
</dbReference>
<feature type="domain" description="Methionyl/Leucyl tRNA synthetase" evidence="12">
    <location>
        <begin position="44"/>
        <end position="184"/>
    </location>
</feature>
<accession>A0A402CT77</accession>
<evidence type="ECO:0000256" key="7">
    <source>
        <dbReference type="ARBA" id="ARBA00023146"/>
    </source>
</evidence>
<reference evidence="14 15" key="1">
    <citation type="journal article" date="2019" name="Int. J. Syst. Evol. Microbiol.">
        <title>Capsulimonas corticalis gen. nov., sp. nov., an aerobic capsulated bacterium, of a novel bacterial order, Capsulimonadales ord. nov., of the class Armatimonadia of the phylum Armatimonadetes.</title>
        <authorList>
            <person name="Li J."/>
            <person name="Kudo C."/>
            <person name="Tonouchi A."/>
        </authorList>
    </citation>
    <scope>NUCLEOTIDE SEQUENCE [LARGE SCALE GENOMIC DNA]</scope>
    <source>
        <strain evidence="14 15">AX-7</strain>
    </source>
</reference>
<organism evidence="14 15">
    <name type="scientific">Capsulimonas corticalis</name>
    <dbReference type="NCBI Taxonomy" id="2219043"/>
    <lineage>
        <taxon>Bacteria</taxon>
        <taxon>Bacillati</taxon>
        <taxon>Armatimonadota</taxon>
        <taxon>Armatimonadia</taxon>
        <taxon>Capsulimonadales</taxon>
        <taxon>Capsulimonadaceae</taxon>
        <taxon>Capsulimonas</taxon>
    </lineage>
</organism>
<dbReference type="FunFam" id="3.10.20.590:FF:000001">
    <property type="entry name" value="Leucine--tRNA ligase"/>
    <property type="match status" value="1"/>
</dbReference>
<dbReference type="CDD" id="cd00812">
    <property type="entry name" value="LeuRS_core"/>
    <property type="match status" value="1"/>
</dbReference>
<dbReference type="EMBL" id="AP025739">
    <property type="protein sequence ID" value="BDI30832.1"/>
    <property type="molecule type" value="Genomic_DNA"/>
</dbReference>
<feature type="short sequence motif" description="'KMSKS' region" evidence="9">
    <location>
        <begin position="627"/>
        <end position="631"/>
    </location>
</feature>
<dbReference type="CDD" id="cd07958">
    <property type="entry name" value="Anticodon_Ia_Leu_BEm"/>
    <property type="match status" value="1"/>
</dbReference>
<dbReference type="RefSeq" id="WP_119320581.1">
    <property type="nucleotide sequence ID" value="NZ_AP025739.1"/>
</dbReference>
<comment type="catalytic activity">
    <reaction evidence="8 9">
        <text>tRNA(Leu) + L-leucine + ATP = L-leucyl-tRNA(Leu) + AMP + diphosphate</text>
        <dbReference type="Rhea" id="RHEA:11688"/>
        <dbReference type="Rhea" id="RHEA-COMP:9613"/>
        <dbReference type="Rhea" id="RHEA-COMP:9622"/>
        <dbReference type="ChEBI" id="CHEBI:30616"/>
        <dbReference type="ChEBI" id="CHEBI:33019"/>
        <dbReference type="ChEBI" id="CHEBI:57427"/>
        <dbReference type="ChEBI" id="CHEBI:78442"/>
        <dbReference type="ChEBI" id="CHEBI:78494"/>
        <dbReference type="ChEBI" id="CHEBI:456215"/>
        <dbReference type="EC" id="6.1.1.4"/>
    </reaction>
</comment>
<evidence type="ECO:0000256" key="9">
    <source>
        <dbReference type="HAMAP-Rule" id="MF_00049"/>
    </source>
</evidence>
<feature type="domain" description="Leucyl-tRNA synthetase editing" evidence="13">
    <location>
        <begin position="223"/>
        <end position="404"/>
    </location>
</feature>
<dbReference type="SUPFAM" id="SSF52374">
    <property type="entry name" value="Nucleotidylyl transferase"/>
    <property type="match status" value="1"/>
</dbReference>
<dbReference type="EC" id="6.1.1.4" evidence="9"/>
<dbReference type="SUPFAM" id="SSF47323">
    <property type="entry name" value="Anticodon-binding domain of a subclass of class I aminoacyl-tRNA synthetases"/>
    <property type="match status" value="1"/>
</dbReference>
<dbReference type="InterPro" id="IPR002302">
    <property type="entry name" value="Leu-tRNA-ligase"/>
</dbReference>
<dbReference type="InterPro" id="IPR015413">
    <property type="entry name" value="Methionyl/Leucyl_tRNA_Synth"/>
</dbReference>
<dbReference type="GO" id="GO:0006429">
    <property type="term" value="P:leucyl-tRNA aminoacylation"/>
    <property type="evidence" value="ECO:0007669"/>
    <property type="project" value="UniProtKB-UniRule"/>
</dbReference>
<dbReference type="GO" id="GO:0004823">
    <property type="term" value="F:leucine-tRNA ligase activity"/>
    <property type="evidence" value="ECO:0007669"/>
    <property type="project" value="UniProtKB-UniRule"/>
</dbReference>
<dbReference type="FunFam" id="3.40.50.620:FF:000003">
    <property type="entry name" value="Leucine--tRNA ligase"/>
    <property type="match status" value="1"/>
</dbReference>
<sequence length="872" mass="98299">MALDERYNFNEIEKKWQDRWAEANLYHVEIDPSKPKYYGLEFFPYPSGAGLSVGHFKNYAPNDAFLRYKSMRGFNVLHPMGWDAFGMPAENEAINKKRQPSTMVREYAANYKRQLNLIGMGYDWDREINSSDPAYYHWTQWIFLMLNQRGLAERKNANINWCPFDKTALANEEVVNGRCQRCGTPVEKKAMPQWYLKITEYAERLLSGLDTVDWPEGIKMQQRNWIGRSEGAEVDFQAGEHTITVFTTRPDTLWGATFMVLAPEHPLVETLTTPEHTDDIAAYVARAGRLADIDRQAEGREKTGVFTGSYASNPVNGEQVPIWIADYVLTGYGTGAIMAVPAHDQRDFDFARKFDLPIIPVYQQPGEAITGESMTQATTDQGVLTNSGAFNGLAYSKATVRQVSAWLEQQGKGKPVVNYRFRDWLLSRQRYWGVPIPIIHCPEHGAVPVPEDQLPVLLPPVENYQPSGTGESPLATIPEFVNTVCPICGGAARRETDTMAGFACSSWYFLRFADPHNGSAPFSSEAAKYWLPVDTYVGGAEHAVMHLLYARFWTKVLYDAGKLEFDEPFTRLRNQGMMLAYTPGRKPELDERTSEDSSDEPIEDWVAIKPEDLPKYKPEEIVYRWAKMSKSAGNVVTPDETAAKYGADSTRVYEMFIAPFEETVQWSEDGIRGSFKFLARVYRLVAQQSEGWTPDWRARVGDLTDAKEKALRRKTHQTIVKIADDLENFRFNTSVAGLMEWVNAMYEVVNALPAGERSAALDEAIENLILILAPFAPHLADELWQVGLGQSGFLYKHAWPESDPEVAKADEITLVVQVNGKVRDKITAPAGLDNESLKAIALESERVQEHTHGKTIRNVIVVPGKLVNIVVG</sequence>
<gene>
    <name evidence="9 14" type="primary">leuS</name>
    <name evidence="14" type="ORF">CCAX7_28830</name>
</gene>
<dbReference type="Gene3D" id="1.10.730.10">
    <property type="entry name" value="Isoleucyl-tRNA Synthetase, Domain 1"/>
    <property type="match status" value="1"/>
</dbReference>
<dbReference type="InterPro" id="IPR013155">
    <property type="entry name" value="M/V/L/I-tRNA-synth_anticd-bd"/>
</dbReference>
<dbReference type="GO" id="GO:0005829">
    <property type="term" value="C:cytosol"/>
    <property type="evidence" value="ECO:0007669"/>
    <property type="project" value="TreeGrafter"/>
</dbReference>
<dbReference type="FunFam" id="1.10.730.10:FF:000011">
    <property type="entry name" value="Leucine--tRNA ligase chloroplastic/mitochondrial"/>
    <property type="match status" value="1"/>
</dbReference>